<evidence type="ECO:0000256" key="2">
    <source>
        <dbReference type="ARBA" id="ARBA00023163"/>
    </source>
</evidence>
<name>A0A418WFY4_9PROT</name>
<keyword evidence="5" id="KW-1185">Reference proteome</keyword>
<organism evidence="4 5">
    <name type="scientific">Oleomonas cavernae</name>
    <dbReference type="NCBI Taxonomy" id="2320859"/>
    <lineage>
        <taxon>Bacteria</taxon>
        <taxon>Pseudomonadati</taxon>
        <taxon>Pseudomonadota</taxon>
        <taxon>Alphaproteobacteria</taxon>
        <taxon>Acetobacterales</taxon>
        <taxon>Acetobacteraceae</taxon>
        <taxon>Oleomonas</taxon>
    </lineage>
</organism>
<keyword evidence="1" id="KW-0805">Transcription regulation</keyword>
<dbReference type="OrthoDB" id="2356263at2"/>
<accession>A0A418WFY4</accession>
<reference evidence="4 5" key="1">
    <citation type="submission" date="2018-09" db="EMBL/GenBank/DDBJ databases">
        <authorList>
            <person name="Zhu H."/>
        </authorList>
    </citation>
    <scope>NUCLEOTIDE SEQUENCE [LARGE SCALE GENOMIC DNA]</scope>
    <source>
        <strain evidence="4 5">K1W22B-8</strain>
    </source>
</reference>
<protein>
    <recommendedName>
        <fullName evidence="3">Tetracyclin repressor-like C-terminal domain-containing protein</fullName>
    </recommendedName>
</protein>
<dbReference type="RefSeq" id="WP_119779870.1">
    <property type="nucleotide sequence ID" value="NZ_QYUK01000011.1"/>
</dbReference>
<proteinExistence type="predicted"/>
<dbReference type="Proteomes" id="UP000284605">
    <property type="component" value="Unassembled WGS sequence"/>
</dbReference>
<dbReference type="InterPro" id="IPR036271">
    <property type="entry name" value="Tet_transcr_reg_TetR-rel_C_sf"/>
</dbReference>
<evidence type="ECO:0000256" key="1">
    <source>
        <dbReference type="ARBA" id="ARBA00023015"/>
    </source>
</evidence>
<dbReference type="Pfam" id="PF14514">
    <property type="entry name" value="TetR_C_9"/>
    <property type="match status" value="1"/>
</dbReference>
<evidence type="ECO:0000313" key="4">
    <source>
        <dbReference type="EMBL" id="RJF88892.1"/>
    </source>
</evidence>
<dbReference type="AlphaFoldDB" id="A0A418WFY4"/>
<dbReference type="EMBL" id="QYUK01000011">
    <property type="protein sequence ID" value="RJF88892.1"/>
    <property type="molecule type" value="Genomic_DNA"/>
</dbReference>
<sequence>MIKTFFRFPYLHRLLRELLRDADTRNARELNEFFTKPVLDAQIAMIQAGVERGDLRPIDPMVFYFAVNGVCDHLFADANAMKGLFGIKRLDEATCARYAEQAADLLMNGFRNRSDQEPSPPFRGERVG</sequence>
<dbReference type="Gene3D" id="1.10.357.10">
    <property type="entry name" value="Tetracycline Repressor, domain 2"/>
    <property type="match status" value="1"/>
</dbReference>
<evidence type="ECO:0000259" key="3">
    <source>
        <dbReference type="Pfam" id="PF14514"/>
    </source>
</evidence>
<comment type="caution">
    <text evidence="4">The sequence shown here is derived from an EMBL/GenBank/DDBJ whole genome shotgun (WGS) entry which is preliminary data.</text>
</comment>
<feature type="domain" description="Tetracyclin repressor-like C-terminal" evidence="3">
    <location>
        <begin position="1"/>
        <end position="110"/>
    </location>
</feature>
<dbReference type="SUPFAM" id="SSF48498">
    <property type="entry name" value="Tetracyclin repressor-like, C-terminal domain"/>
    <property type="match status" value="1"/>
</dbReference>
<keyword evidence="2" id="KW-0804">Transcription</keyword>
<evidence type="ECO:0000313" key="5">
    <source>
        <dbReference type="Proteomes" id="UP000284605"/>
    </source>
</evidence>
<gene>
    <name evidence="4" type="ORF">D3874_19500</name>
</gene>
<dbReference type="InterPro" id="IPR011075">
    <property type="entry name" value="TetR_C"/>
</dbReference>